<accession>A0A6N7S6W0</accession>
<feature type="transmembrane region" description="Helical" evidence="1">
    <location>
        <begin position="12"/>
        <end position="35"/>
    </location>
</feature>
<dbReference type="EMBL" id="WKPJ01000007">
    <property type="protein sequence ID" value="MSA89046.1"/>
    <property type="molecule type" value="Genomic_DNA"/>
</dbReference>
<keyword evidence="1" id="KW-1133">Transmembrane helix</keyword>
<dbReference type="Proteomes" id="UP000480929">
    <property type="component" value="Unassembled WGS sequence"/>
</dbReference>
<evidence type="ECO:0000256" key="1">
    <source>
        <dbReference type="SAM" id="Phobius"/>
    </source>
</evidence>
<dbReference type="OrthoDB" id="1653509at2"/>
<gene>
    <name evidence="3" type="ORF">GKD88_06675</name>
    <name evidence="2" type="ORF">GKE08_06880</name>
</gene>
<sequence length="139" mass="16035">MKIRQRSSSFYFLGELLFVILCFALGSVLCVRLFALADQKHQLALDQNQALRLAQPLAEQLRYASNTPLDQLFSELCTEKFCMWQSDETGMPQEKGVYQIEILRQVHNESVETSLRVIRVHDARLLLELNPIKEAEAHE</sequence>
<name>A0A6N7S6W0_9FIRM</name>
<dbReference type="EMBL" id="WKPI01000008">
    <property type="protein sequence ID" value="MSC32800.1"/>
    <property type="molecule type" value="Genomic_DNA"/>
</dbReference>
<evidence type="ECO:0000313" key="2">
    <source>
        <dbReference type="EMBL" id="MSA89046.1"/>
    </source>
</evidence>
<evidence type="ECO:0000313" key="5">
    <source>
        <dbReference type="Proteomes" id="UP000480929"/>
    </source>
</evidence>
<keyword evidence="1" id="KW-0812">Transmembrane</keyword>
<evidence type="ECO:0000313" key="3">
    <source>
        <dbReference type="EMBL" id="MSC32800.1"/>
    </source>
</evidence>
<protein>
    <recommendedName>
        <fullName evidence="6">Type II secretion system protein</fullName>
    </recommendedName>
</protein>
<dbReference type="Proteomes" id="UP000433575">
    <property type="component" value="Unassembled WGS sequence"/>
</dbReference>
<proteinExistence type="predicted"/>
<dbReference type="AlphaFoldDB" id="A0A6N7S6W0"/>
<keyword evidence="5" id="KW-1185">Reference proteome</keyword>
<evidence type="ECO:0000313" key="4">
    <source>
        <dbReference type="Proteomes" id="UP000433575"/>
    </source>
</evidence>
<evidence type="ECO:0008006" key="6">
    <source>
        <dbReference type="Google" id="ProtNLM"/>
    </source>
</evidence>
<organism evidence="2 4">
    <name type="scientific">Holdemania massiliensis</name>
    <dbReference type="NCBI Taxonomy" id="1468449"/>
    <lineage>
        <taxon>Bacteria</taxon>
        <taxon>Bacillati</taxon>
        <taxon>Bacillota</taxon>
        <taxon>Erysipelotrichia</taxon>
        <taxon>Erysipelotrichales</taxon>
        <taxon>Erysipelotrichaceae</taxon>
        <taxon>Holdemania</taxon>
    </lineage>
</organism>
<reference evidence="4 5" key="1">
    <citation type="journal article" date="2019" name="Nat. Med.">
        <title>A library of human gut bacterial isolates paired with longitudinal multiomics data enables mechanistic microbiome research.</title>
        <authorList>
            <person name="Poyet M."/>
            <person name="Groussin M."/>
            <person name="Gibbons S.M."/>
            <person name="Avila-Pacheco J."/>
            <person name="Jiang X."/>
            <person name="Kearney S.M."/>
            <person name="Perrotta A.R."/>
            <person name="Berdy B."/>
            <person name="Zhao S."/>
            <person name="Lieberman T.D."/>
            <person name="Swanson P.K."/>
            <person name="Smith M."/>
            <person name="Roesemann S."/>
            <person name="Alexander J.E."/>
            <person name="Rich S.A."/>
            <person name="Livny J."/>
            <person name="Vlamakis H."/>
            <person name="Clish C."/>
            <person name="Bullock K."/>
            <person name="Deik A."/>
            <person name="Scott J."/>
            <person name="Pierce K.A."/>
            <person name="Xavier R.J."/>
            <person name="Alm E.J."/>
        </authorList>
    </citation>
    <scope>NUCLEOTIDE SEQUENCE [LARGE SCALE GENOMIC DNA]</scope>
    <source>
        <strain evidence="2 4">BIOML-A4</strain>
        <strain evidence="3 5">BIOML-A5</strain>
    </source>
</reference>
<comment type="caution">
    <text evidence="2">The sequence shown here is derived from an EMBL/GenBank/DDBJ whole genome shotgun (WGS) entry which is preliminary data.</text>
</comment>
<keyword evidence="1" id="KW-0472">Membrane</keyword>
<dbReference type="RefSeq" id="WP_154238428.1">
    <property type="nucleotide sequence ID" value="NZ_CALJPI010000072.1"/>
</dbReference>